<dbReference type="STRING" id="578458.D8PK87"/>
<protein>
    <recommendedName>
        <fullName evidence="14">PLD phosphodiesterase domain-containing protein</fullName>
    </recommendedName>
</protein>
<feature type="active site" description="Nucleophile" evidence="9">
    <location>
        <position position="275"/>
    </location>
</feature>
<dbReference type="CDD" id="cd09122">
    <property type="entry name" value="PLDc_Tdp1_1"/>
    <property type="match status" value="1"/>
</dbReference>
<reference evidence="12 13" key="1">
    <citation type="journal article" date="2010" name="Nat. Biotechnol.">
        <title>Genome sequence of the model mushroom Schizophyllum commune.</title>
        <authorList>
            <person name="Ohm R.A."/>
            <person name="de Jong J.F."/>
            <person name="Lugones L.G."/>
            <person name="Aerts A."/>
            <person name="Kothe E."/>
            <person name="Stajich J.E."/>
            <person name="de Vries R.P."/>
            <person name="Record E."/>
            <person name="Levasseur A."/>
            <person name="Baker S.E."/>
            <person name="Bartholomew K.A."/>
            <person name="Coutinho P.M."/>
            <person name="Erdmann S."/>
            <person name="Fowler T.J."/>
            <person name="Gathman A.C."/>
            <person name="Lombard V."/>
            <person name="Henrissat B."/>
            <person name="Knabe N."/>
            <person name="Kuees U."/>
            <person name="Lilly W.W."/>
            <person name="Lindquist E."/>
            <person name="Lucas S."/>
            <person name="Magnuson J.K."/>
            <person name="Piumi F."/>
            <person name="Raudaskoski M."/>
            <person name="Salamov A."/>
            <person name="Schmutz J."/>
            <person name="Schwarze F.W.M.R."/>
            <person name="vanKuyk P.A."/>
            <person name="Horton J.S."/>
            <person name="Grigoriev I.V."/>
            <person name="Woesten H.A.B."/>
        </authorList>
    </citation>
    <scope>NUCLEOTIDE SEQUENCE [LARGE SCALE GENOMIC DNA]</scope>
    <source>
        <strain evidence="13">H4-8 / FGSC 9210</strain>
    </source>
</reference>
<evidence type="ECO:0000256" key="10">
    <source>
        <dbReference type="PIRSR" id="PIRSR610347-2"/>
    </source>
</evidence>
<dbReference type="OMA" id="FPPMDGQ"/>
<dbReference type="AlphaFoldDB" id="D8PK87"/>
<accession>D8PK87</accession>
<evidence type="ECO:0008006" key="14">
    <source>
        <dbReference type="Google" id="ProtNLM"/>
    </source>
</evidence>
<evidence type="ECO:0000256" key="5">
    <source>
        <dbReference type="ARBA" id="ARBA00022801"/>
    </source>
</evidence>
<dbReference type="GO" id="GO:0003697">
    <property type="term" value="F:single-stranded DNA binding"/>
    <property type="evidence" value="ECO:0007669"/>
    <property type="project" value="TreeGrafter"/>
</dbReference>
<dbReference type="Proteomes" id="UP000007431">
    <property type="component" value="Unassembled WGS sequence"/>
</dbReference>
<evidence type="ECO:0000256" key="3">
    <source>
        <dbReference type="ARBA" id="ARBA00022722"/>
    </source>
</evidence>
<dbReference type="GO" id="GO:0003690">
    <property type="term" value="F:double-stranded DNA binding"/>
    <property type="evidence" value="ECO:0007669"/>
    <property type="project" value="TreeGrafter"/>
</dbReference>
<dbReference type="InterPro" id="IPR010347">
    <property type="entry name" value="Tdp1"/>
</dbReference>
<dbReference type="PANTHER" id="PTHR12415">
    <property type="entry name" value="TYROSYL-DNA PHOSPHODIESTERASE 1"/>
    <property type="match status" value="1"/>
</dbReference>
<evidence type="ECO:0000256" key="6">
    <source>
        <dbReference type="ARBA" id="ARBA00022839"/>
    </source>
</evidence>
<dbReference type="EMBL" id="GL377302">
    <property type="protein sequence ID" value="EFJ02638.1"/>
    <property type="molecule type" value="Genomic_DNA"/>
</dbReference>
<dbReference type="GO" id="GO:0006281">
    <property type="term" value="P:DNA repair"/>
    <property type="evidence" value="ECO:0007669"/>
    <property type="project" value="UniProtKB-KW"/>
</dbReference>
<keyword evidence="8" id="KW-0539">Nucleus</keyword>
<keyword evidence="6" id="KW-0269">Exonuclease</keyword>
<comment type="subcellular location">
    <subcellularLocation>
        <location evidence="1">Nucleus</location>
    </subcellularLocation>
</comment>
<keyword evidence="5" id="KW-0378">Hydrolase</keyword>
<comment type="similarity">
    <text evidence="2">Belongs to the tyrosyl-DNA phosphodiesterase family.</text>
</comment>
<evidence type="ECO:0000256" key="11">
    <source>
        <dbReference type="SAM" id="MobiDB-lite"/>
    </source>
</evidence>
<evidence type="ECO:0000256" key="1">
    <source>
        <dbReference type="ARBA" id="ARBA00004123"/>
    </source>
</evidence>
<evidence type="ECO:0000256" key="9">
    <source>
        <dbReference type="PIRSR" id="PIRSR610347-1"/>
    </source>
</evidence>
<keyword evidence="3" id="KW-0540">Nuclease</keyword>
<gene>
    <name evidence="12" type="ORF">SCHCODRAFT_47163</name>
</gene>
<proteinExistence type="inferred from homology"/>
<dbReference type="GO" id="GO:0005634">
    <property type="term" value="C:nucleus"/>
    <property type="evidence" value="ECO:0007669"/>
    <property type="project" value="UniProtKB-SubCell"/>
</dbReference>
<dbReference type="HOGENOM" id="CLU_007773_3_0_1"/>
<evidence type="ECO:0000256" key="7">
    <source>
        <dbReference type="ARBA" id="ARBA00023204"/>
    </source>
</evidence>
<feature type="region of interest" description="Disordered" evidence="11">
    <location>
        <begin position="29"/>
        <end position="173"/>
    </location>
</feature>
<dbReference type="CDD" id="cd09123">
    <property type="entry name" value="PLDc_Tdp1_2"/>
    <property type="match status" value="1"/>
</dbReference>
<evidence type="ECO:0000313" key="12">
    <source>
        <dbReference type="EMBL" id="EFJ02638.1"/>
    </source>
</evidence>
<dbReference type="InParanoid" id="D8PK87"/>
<evidence type="ECO:0000256" key="8">
    <source>
        <dbReference type="ARBA" id="ARBA00023242"/>
    </source>
</evidence>
<feature type="compositionally biased region" description="Acidic residues" evidence="11">
    <location>
        <begin position="45"/>
        <end position="54"/>
    </location>
</feature>
<dbReference type="VEuPathDB" id="FungiDB:SCHCODRAFT_02662668"/>
<feature type="binding site" evidence="10">
    <location>
        <position position="528"/>
    </location>
    <ligand>
        <name>substrate</name>
    </ligand>
</feature>
<feature type="compositionally biased region" description="Basic and acidic residues" evidence="11">
    <location>
        <begin position="55"/>
        <end position="75"/>
    </location>
</feature>
<dbReference type="SUPFAM" id="SSF56024">
    <property type="entry name" value="Phospholipase D/nuclease"/>
    <property type="match status" value="2"/>
</dbReference>
<keyword evidence="4" id="KW-0227">DNA damage</keyword>
<evidence type="ECO:0000256" key="2">
    <source>
        <dbReference type="ARBA" id="ARBA00010205"/>
    </source>
</evidence>
<keyword evidence="7" id="KW-0234">DNA repair</keyword>
<dbReference type="GO" id="GO:0004527">
    <property type="term" value="F:exonuclease activity"/>
    <property type="evidence" value="ECO:0007669"/>
    <property type="project" value="UniProtKB-KW"/>
</dbReference>
<dbReference type="PANTHER" id="PTHR12415:SF0">
    <property type="entry name" value="TYROSYL-DNA PHOSPHODIESTERASE 1"/>
    <property type="match status" value="1"/>
</dbReference>
<sequence>MDDDLKRCVAEFLAACTKSYSLSRAIALSLQDSQPSRPRSPPIVIDDDDDEPDEETKFQDELQRAIEASKADSAARKPGSLAASTSQTPEPPASAMKDLKIAPTAAPVAGPSSWLSERAKLEKERIERQKKRRRDQGQASEDEDASNDVDVEEPIAKRQRPTPPAQAVPTVSTTSSEEYFWEGAYRPIATKHCVPRKDGKPTFRLSEIIGNKSEIEFAILSSYALDAEWTYSFFERDTPVIIVQQTKDGDASIKNWLPNWIRASPFLRNGYGCMHMKFMLLFYKTGRLRVYIPTANLVQYDYRDIENFAWLQDIPRRPAHKPEPKPNPEDFPSIMQRVLEALNIRPAQLETNTIPQHPNLPLQSISDLRRLWDWSLVKVHLVASLHGKYEGWPSVLQVGHPRLMKAVRNMGLAVDKEREVEVECQGSSIGRCTSVWINEMYGSMRGQSAREWLDATKKRREATPLPLVKIVYPTKATVHATAWGVNGGGTIFCRRATWEAKNFPRQLFHDSKSTGGPVLMHTKLIEAKTSAKPSTTSTNNNDINSTIDDIEVVHPALGWVYVGSHNFTQSAWGTLSGSGFNPVLNVTNYELGVVFPIKDEEQLKSVQLWERPPRRYGREDEPWVSGFSVWPHAGRGRWWCRDKFGH</sequence>
<dbReference type="Gene3D" id="3.30.870.10">
    <property type="entry name" value="Endonuclease Chain A"/>
    <property type="match status" value="2"/>
</dbReference>
<evidence type="ECO:0000256" key="4">
    <source>
        <dbReference type="ARBA" id="ARBA00022763"/>
    </source>
</evidence>
<keyword evidence="13" id="KW-1185">Reference proteome</keyword>
<dbReference type="Pfam" id="PF06087">
    <property type="entry name" value="Tyr-DNA_phospho"/>
    <property type="match status" value="1"/>
</dbReference>
<dbReference type="eggNOG" id="KOG2031">
    <property type="taxonomic scope" value="Eukaryota"/>
</dbReference>
<dbReference type="GO" id="GO:0017005">
    <property type="term" value="F:3'-tyrosyl-DNA phosphodiesterase activity"/>
    <property type="evidence" value="ECO:0007669"/>
    <property type="project" value="TreeGrafter"/>
</dbReference>
<organism evidence="13">
    <name type="scientific">Schizophyllum commune (strain H4-8 / FGSC 9210)</name>
    <name type="common">Split gill fungus</name>
    <dbReference type="NCBI Taxonomy" id="578458"/>
    <lineage>
        <taxon>Eukaryota</taxon>
        <taxon>Fungi</taxon>
        <taxon>Dikarya</taxon>
        <taxon>Basidiomycota</taxon>
        <taxon>Agaricomycotina</taxon>
        <taxon>Agaricomycetes</taxon>
        <taxon>Agaricomycetidae</taxon>
        <taxon>Agaricales</taxon>
        <taxon>Schizophyllaceae</taxon>
        <taxon>Schizophyllum</taxon>
    </lineage>
</organism>
<feature type="compositionally biased region" description="Basic and acidic residues" evidence="11">
    <location>
        <begin position="117"/>
        <end position="127"/>
    </location>
</feature>
<evidence type="ECO:0000313" key="13">
    <source>
        <dbReference type="Proteomes" id="UP000007431"/>
    </source>
</evidence>
<name>D8PK87_SCHCM</name>
<feature type="binding site" evidence="10">
    <location>
        <position position="277"/>
    </location>
    <ligand>
        <name>substrate</name>
    </ligand>
</feature>
<feature type="compositionally biased region" description="Acidic residues" evidence="11">
    <location>
        <begin position="140"/>
        <end position="153"/>
    </location>
</feature>